<feature type="chain" id="PRO_5045161183" description="Glucuronosyltransferase" evidence="5">
    <location>
        <begin position="25"/>
        <end position="535"/>
    </location>
</feature>
<evidence type="ECO:0000256" key="1">
    <source>
        <dbReference type="ARBA" id="ARBA00009995"/>
    </source>
</evidence>
<reference evidence="6 7" key="1">
    <citation type="submission" date="2024-08" db="EMBL/GenBank/DDBJ databases">
        <authorList>
            <person name="Cucini C."/>
            <person name="Frati F."/>
        </authorList>
    </citation>
    <scope>NUCLEOTIDE SEQUENCE [LARGE SCALE GENOMIC DNA]</scope>
</reference>
<keyword evidence="3" id="KW-0808">Transferase</keyword>
<evidence type="ECO:0000313" key="7">
    <source>
        <dbReference type="Proteomes" id="UP001642540"/>
    </source>
</evidence>
<keyword evidence="4" id="KW-1133">Transmembrane helix</keyword>
<dbReference type="Pfam" id="PF00201">
    <property type="entry name" value="UDPGT"/>
    <property type="match status" value="1"/>
</dbReference>
<gene>
    <name evidence="6" type="ORF">ODALV1_LOCUS27007</name>
</gene>
<keyword evidence="7" id="KW-1185">Reference proteome</keyword>
<evidence type="ECO:0000256" key="2">
    <source>
        <dbReference type="ARBA" id="ARBA00022676"/>
    </source>
</evidence>
<comment type="similarity">
    <text evidence="1">Belongs to the UDP-glycosyltransferase family.</text>
</comment>
<keyword evidence="4" id="KW-0812">Transmembrane</keyword>
<dbReference type="SUPFAM" id="SSF53756">
    <property type="entry name" value="UDP-Glycosyltransferase/glycogen phosphorylase"/>
    <property type="match status" value="1"/>
</dbReference>
<feature type="transmembrane region" description="Helical" evidence="4">
    <location>
        <begin position="491"/>
        <end position="518"/>
    </location>
</feature>
<evidence type="ECO:0000313" key="6">
    <source>
        <dbReference type="EMBL" id="CAL8137630.1"/>
    </source>
</evidence>
<dbReference type="InterPro" id="IPR002213">
    <property type="entry name" value="UDP_glucos_trans"/>
</dbReference>
<name>A0ABP1RWK2_9HEXA</name>
<dbReference type="EMBL" id="CAXLJM020000118">
    <property type="protein sequence ID" value="CAL8137630.1"/>
    <property type="molecule type" value="Genomic_DNA"/>
</dbReference>
<dbReference type="Gene3D" id="3.40.50.2000">
    <property type="entry name" value="Glycogen Phosphorylase B"/>
    <property type="match status" value="2"/>
</dbReference>
<proteinExistence type="inferred from homology"/>
<dbReference type="PANTHER" id="PTHR48043:SF27">
    <property type="entry name" value="UDP-GLUCURONOSYLTRANSFERASE"/>
    <property type="match status" value="1"/>
</dbReference>
<keyword evidence="4" id="KW-0472">Membrane</keyword>
<dbReference type="PANTHER" id="PTHR48043">
    <property type="entry name" value="EG:EG0003.4 PROTEIN-RELATED"/>
    <property type="match status" value="1"/>
</dbReference>
<comment type="caution">
    <text evidence="6">The sequence shown here is derived from an EMBL/GenBank/DDBJ whole genome shotgun (WGS) entry which is preliminary data.</text>
</comment>
<keyword evidence="5" id="KW-0732">Signal</keyword>
<keyword evidence="2" id="KW-0328">Glycosyltransferase</keyword>
<dbReference type="CDD" id="cd03784">
    <property type="entry name" value="GT1_Gtf-like"/>
    <property type="match status" value="1"/>
</dbReference>
<sequence length="535" mass="61334">MRLTTSILLTLLVLSSLKIYRSDGANILFYMGLGSFSHRVPLQPLIDTLAETGHNVTFLSAQPSKSPTTKVVEFNPPKLTNFIAQFQLMEFDVYKYRKNSQQIQEVWLKLPILGVETCEQLYTDPTFMTWMNTSTFDLVIMDSMMNECAYGLAYHFKAKMISFSTAVQYSWIAESHFGVPDETSSIPDGMTHMSTNMNFLERTVTALTPLMWKAFRELWYFPKLEEITRTGLGLQEVPRFVDLEANTSLVFVNSHWATEYPRSYPPNVVPVGGIAWHGKGKPLPKKLEDFINKGKDGAIFVSFGSVGEFTKFDPEIRQAFVNTLFRFPNIQFIWKSTFPVIEKLPENVLVDKWLPQKDILAHPKMKTFITHGGLGSVYESILSKVPMICFPIFAEQEYNANSMVEKGYAIKLEIITLKENELIDAITQILTNDSYKTNVKRISTLLTDRPMNPLDTAVWWVEFLLRNPDSTELLRPLSARQSWWVRRQLDVWAFVFIVATLIVSIPLLILYLVINVILRKVFGSRSKPKSKLKLK</sequence>
<dbReference type="InterPro" id="IPR050271">
    <property type="entry name" value="UDP-glycosyltransferase"/>
</dbReference>
<evidence type="ECO:0000256" key="5">
    <source>
        <dbReference type="SAM" id="SignalP"/>
    </source>
</evidence>
<dbReference type="Proteomes" id="UP001642540">
    <property type="component" value="Unassembled WGS sequence"/>
</dbReference>
<protein>
    <recommendedName>
        <fullName evidence="8">Glucuronosyltransferase</fullName>
    </recommendedName>
</protein>
<evidence type="ECO:0008006" key="8">
    <source>
        <dbReference type="Google" id="ProtNLM"/>
    </source>
</evidence>
<organism evidence="6 7">
    <name type="scientific">Orchesella dallaii</name>
    <dbReference type="NCBI Taxonomy" id="48710"/>
    <lineage>
        <taxon>Eukaryota</taxon>
        <taxon>Metazoa</taxon>
        <taxon>Ecdysozoa</taxon>
        <taxon>Arthropoda</taxon>
        <taxon>Hexapoda</taxon>
        <taxon>Collembola</taxon>
        <taxon>Entomobryomorpha</taxon>
        <taxon>Entomobryoidea</taxon>
        <taxon>Orchesellidae</taxon>
        <taxon>Orchesellinae</taxon>
        <taxon>Orchesella</taxon>
    </lineage>
</organism>
<evidence type="ECO:0000256" key="3">
    <source>
        <dbReference type="ARBA" id="ARBA00022679"/>
    </source>
</evidence>
<feature type="signal peptide" evidence="5">
    <location>
        <begin position="1"/>
        <end position="24"/>
    </location>
</feature>
<accession>A0ABP1RWK2</accession>
<evidence type="ECO:0000256" key="4">
    <source>
        <dbReference type="SAM" id="Phobius"/>
    </source>
</evidence>